<feature type="domain" description="UvrD-like helicase C-terminal" evidence="17">
    <location>
        <begin position="384"/>
        <end position="695"/>
    </location>
</feature>
<feature type="region of interest" description="Disordered" evidence="15">
    <location>
        <begin position="544"/>
        <end position="565"/>
    </location>
</feature>
<keyword evidence="1" id="KW-0540">Nuclease</keyword>
<dbReference type="GO" id="GO:0003677">
    <property type="term" value="F:DNA binding"/>
    <property type="evidence" value="ECO:0007669"/>
    <property type="project" value="UniProtKB-KW"/>
</dbReference>
<dbReference type="OrthoDB" id="4812256at2"/>
<feature type="region of interest" description="Disordered" evidence="15">
    <location>
        <begin position="1108"/>
        <end position="1130"/>
    </location>
</feature>
<reference evidence="19" key="1">
    <citation type="submission" date="2016-10" db="EMBL/GenBank/DDBJ databases">
        <authorList>
            <person name="Varghese N."/>
            <person name="Submissions S."/>
        </authorList>
    </citation>
    <scope>NUCLEOTIDE SEQUENCE [LARGE SCALE GENOMIC DNA]</scope>
    <source>
        <strain evidence="19">DSM 44208</strain>
    </source>
</reference>
<protein>
    <recommendedName>
        <fullName evidence="12">DNA 3'-5' helicase</fullName>
        <ecNumber evidence="12">5.6.2.4</ecNumber>
    </recommendedName>
</protein>
<keyword evidence="9" id="KW-0234">DNA repair</keyword>
<keyword evidence="6" id="KW-0269">Exonuclease</keyword>
<organism evidence="18 19">
    <name type="scientific">Geodermatophilus dictyosporus</name>
    <dbReference type="NCBI Taxonomy" id="1523247"/>
    <lineage>
        <taxon>Bacteria</taxon>
        <taxon>Bacillati</taxon>
        <taxon>Actinomycetota</taxon>
        <taxon>Actinomycetes</taxon>
        <taxon>Geodermatophilales</taxon>
        <taxon>Geodermatophilaceae</taxon>
        <taxon>Geodermatophilus</taxon>
    </lineage>
</organism>
<dbReference type="GO" id="GO:0004527">
    <property type="term" value="F:exonuclease activity"/>
    <property type="evidence" value="ECO:0007669"/>
    <property type="project" value="UniProtKB-KW"/>
</dbReference>
<feature type="region of interest" description="Disordered" evidence="15">
    <location>
        <begin position="1"/>
        <end position="27"/>
    </location>
</feature>
<sequence length="1130" mass="119834">MSRRTPAPPEEQLSFDDDALFGSAPVPERPRRLLTPAEVAERCGLTYAPSGEQAGVVSAPADRPLVVVAGAGSGKTETMAARVCWLVANELVAPDAILGLTFTRKAASELNERIRIRLAALARHPETDAQLRERLAVAVPTVSTYHGYAASLVSEHGLRIGVEPGAGVLGPAMCWGQAAAVVSGWTGDMDDVPLTPLTTVEDVLALAGELGEHDIAPERLREWTAQLQARIAGYPDAPRKRGPYAPVLEMLARQRARVALLPLVAAFEARKRAAGAIDHSDQVALAARVAVTAPEVGRRERARWQVVLLDEYQDTSVGQLRMLEALFGRTSGHAVLAVGDPRQSIYGWRGASAGTIERFARTFPGVRGRESRRLTLATSWRNDAAVLQVANAVAGLLPAPDVPLPDLTPAPTAGGGLVTAGLYTTVAEETEALADRLAACWRGEDPALPPRPDGRPPTTAVLVRTRRQLPGIAAALRARGLPVTVVGLGGLLEVPEVSDVVATLTVLVDPSAGDAMGRLLTGARWRIGPRDLAALESRARTLVRSRRPAREDDDDPAARPSERGSLVEALDDLGDPSAYSAVAYRRLRRLAGELAQLRGRLGDALPDLVDEVARTLGLETELASAPGVSPGAARAHLDALHAVAAEFTELAELPSLPAFLGYLRDAEERERGLEPGEVAVDPESIQLLTGHSAKGLEWDVVAVPGMTADQFPARTDTADSWVRDPGAVPVDLRTTDRDELPQLRLPVPGSGDQAAVRAALEDYVEEWKGFGESEEIRLGYVAVTRAKHLLVCSGSWWREGVRPNGPSVLLDTVRRACGAGAGVVVAWAERPEEGATNPALEEWPVGVWPADPLSAPRRRALTAAAELVAGSAAHPLDPDAALGTADPVVEQWVRDADLLLRERRRAARPSVEVPLPSHLSVSELVALRRDPAGLARRLRRPMPSAPAPLARRGTAFHAWIEERFGAARLLDLDELPGSGDAGAAPDGALAALQEAFLASGWADRQPVEVEVPFETPLGPLTLRGRIDAVFGDGEGGFEVVDWKTGPPPSGAELASAAVQLAAYRLGWSRLAGVPVERVSAGFHHVAAGVTVRPVDLLDEAGLLALVTGEDLPAEPPDDDLPPPPEDDGLG</sequence>
<dbReference type="InterPro" id="IPR038726">
    <property type="entry name" value="PDDEXK_AddAB-type"/>
</dbReference>
<dbReference type="InterPro" id="IPR011335">
    <property type="entry name" value="Restrct_endonuc-II-like"/>
</dbReference>
<keyword evidence="3" id="KW-0227">DNA damage</keyword>
<evidence type="ECO:0000256" key="10">
    <source>
        <dbReference type="ARBA" id="ARBA00023235"/>
    </source>
</evidence>
<dbReference type="PANTHER" id="PTHR11070">
    <property type="entry name" value="UVRD / RECB / PCRA DNA HELICASE FAMILY MEMBER"/>
    <property type="match status" value="1"/>
</dbReference>
<evidence type="ECO:0000256" key="3">
    <source>
        <dbReference type="ARBA" id="ARBA00022763"/>
    </source>
</evidence>
<keyword evidence="8" id="KW-0238">DNA-binding</keyword>
<dbReference type="Pfam" id="PF12705">
    <property type="entry name" value="PDDEXK_1"/>
    <property type="match status" value="1"/>
</dbReference>
<comment type="catalytic activity">
    <reaction evidence="11">
        <text>Couples ATP hydrolysis with the unwinding of duplex DNA by translocating in the 3'-5' direction.</text>
        <dbReference type="EC" id="5.6.2.4"/>
    </reaction>
</comment>
<dbReference type="InterPro" id="IPR014016">
    <property type="entry name" value="UvrD-like_ATP-bd"/>
</dbReference>
<dbReference type="PROSITE" id="PS51198">
    <property type="entry name" value="UVRD_HELICASE_ATP_BIND"/>
    <property type="match status" value="1"/>
</dbReference>
<dbReference type="GO" id="GO:0000725">
    <property type="term" value="P:recombinational repair"/>
    <property type="evidence" value="ECO:0007669"/>
    <property type="project" value="TreeGrafter"/>
</dbReference>
<dbReference type="Pfam" id="PF00580">
    <property type="entry name" value="UvrD-helicase"/>
    <property type="match status" value="1"/>
</dbReference>
<keyword evidence="19" id="KW-1185">Reference proteome</keyword>
<dbReference type="Proteomes" id="UP000198857">
    <property type="component" value="Unassembled WGS sequence"/>
</dbReference>
<evidence type="ECO:0000256" key="8">
    <source>
        <dbReference type="ARBA" id="ARBA00023125"/>
    </source>
</evidence>
<evidence type="ECO:0000256" key="6">
    <source>
        <dbReference type="ARBA" id="ARBA00022839"/>
    </source>
</evidence>
<dbReference type="PANTHER" id="PTHR11070:SF55">
    <property type="entry name" value="DNA 3'-5' HELICASE"/>
    <property type="match status" value="1"/>
</dbReference>
<evidence type="ECO:0000259" key="17">
    <source>
        <dbReference type="PROSITE" id="PS51217"/>
    </source>
</evidence>
<keyword evidence="2 14" id="KW-0547">Nucleotide-binding</keyword>
<keyword evidence="4 14" id="KW-0378">Hydrolase</keyword>
<gene>
    <name evidence="18" type="ORF">SAMN05660464_1565</name>
</gene>
<dbReference type="SUPFAM" id="SSF52540">
    <property type="entry name" value="P-loop containing nucleoside triphosphate hydrolases"/>
    <property type="match status" value="1"/>
</dbReference>
<dbReference type="PROSITE" id="PS51217">
    <property type="entry name" value="UVRD_HELICASE_CTER"/>
    <property type="match status" value="1"/>
</dbReference>
<evidence type="ECO:0000256" key="2">
    <source>
        <dbReference type="ARBA" id="ARBA00022741"/>
    </source>
</evidence>
<keyword evidence="5 14" id="KW-0347">Helicase</keyword>
<evidence type="ECO:0000256" key="5">
    <source>
        <dbReference type="ARBA" id="ARBA00022806"/>
    </source>
</evidence>
<dbReference type="Pfam" id="PF13361">
    <property type="entry name" value="UvrD_C"/>
    <property type="match status" value="2"/>
</dbReference>
<dbReference type="GO" id="GO:0005524">
    <property type="term" value="F:ATP binding"/>
    <property type="evidence" value="ECO:0007669"/>
    <property type="project" value="UniProtKB-UniRule"/>
</dbReference>
<dbReference type="AlphaFoldDB" id="A0A1I5L5S7"/>
<proteinExistence type="predicted"/>
<dbReference type="SUPFAM" id="SSF52980">
    <property type="entry name" value="Restriction endonuclease-like"/>
    <property type="match status" value="1"/>
</dbReference>
<dbReference type="GO" id="GO:0005829">
    <property type="term" value="C:cytosol"/>
    <property type="evidence" value="ECO:0007669"/>
    <property type="project" value="TreeGrafter"/>
</dbReference>
<evidence type="ECO:0000256" key="15">
    <source>
        <dbReference type="SAM" id="MobiDB-lite"/>
    </source>
</evidence>
<evidence type="ECO:0000313" key="18">
    <source>
        <dbReference type="EMBL" id="SFO92558.1"/>
    </source>
</evidence>
<feature type="domain" description="UvrD-like helicase ATP-binding" evidence="16">
    <location>
        <begin position="48"/>
        <end position="383"/>
    </location>
</feature>
<dbReference type="Gene3D" id="3.40.50.300">
    <property type="entry name" value="P-loop containing nucleotide triphosphate hydrolases"/>
    <property type="match status" value="3"/>
</dbReference>
<dbReference type="EC" id="5.6.2.4" evidence="12"/>
<accession>A0A1I5L5S7</accession>
<dbReference type="Gene3D" id="1.10.486.10">
    <property type="entry name" value="PCRA, domain 4"/>
    <property type="match status" value="1"/>
</dbReference>
<evidence type="ECO:0000256" key="13">
    <source>
        <dbReference type="ARBA" id="ARBA00048988"/>
    </source>
</evidence>
<feature type="binding site" evidence="14">
    <location>
        <begin position="69"/>
        <end position="76"/>
    </location>
    <ligand>
        <name>ATP</name>
        <dbReference type="ChEBI" id="CHEBI:30616"/>
    </ligand>
</feature>
<dbReference type="CDD" id="cd17932">
    <property type="entry name" value="DEXQc_UvrD"/>
    <property type="match status" value="1"/>
</dbReference>
<dbReference type="InterPro" id="IPR011604">
    <property type="entry name" value="PDDEXK-like_dom_sf"/>
</dbReference>
<dbReference type="GO" id="GO:0033202">
    <property type="term" value="C:DNA helicase complex"/>
    <property type="evidence" value="ECO:0007669"/>
    <property type="project" value="TreeGrafter"/>
</dbReference>
<evidence type="ECO:0000256" key="7">
    <source>
        <dbReference type="ARBA" id="ARBA00022840"/>
    </source>
</evidence>
<dbReference type="Gene3D" id="3.90.320.10">
    <property type="match status" value="1"/>
</dbReference>
<evidence type="ECO:0000256" key="12">
    <source>
        <dbReference type="ARBA" id="ARBA00034808"/>
    </source>
</evidence>
<evidence type="ECO:0000313" key="19">
    <source>
        <dbReference type="Proteomes" id="UP000198857"/>
    </source>
</evidence>
<dbReference type="GO" id="GO:0043138">
    <property type="term" value="F:3'-5' DNA helicase activity"/>
    <property type="evidence" value="ECO:0007669"/>
    <property type="project" value="UniProtKB-EC"/>
</dbReference>
<evidence type="ECO:0000256" key="1">
    <source>
        <dbReference type="ARBA" id="ARBA00022722"/>
    </source>
</evidence>
<feature type="compositionally biased region" description="Acidic residues" evidence="15">
    <location>
        <begin position="1111"/>
        <end position="1130"/>
    </location>
</feature>
<comment type="catalytic activity">
    <reaction evidence="13">
        <text>ATP + H2O = ADP + phosphate + H(+)</text>
        <dbReference type="Rhea" id="RHEA:13065"/>
        <dbReference type="ChEBI" id="CHEBI:15377"/>
        <dbReference type="ChEBI" id="CHEBI:15378"/>
        <dbReference type="ChEBI" id="CHEBI:30616"/>
        <dbReference type="ChEBI" id="CHEBI:43474"/>
        <dbReference type="ChEBI" id="CHEBI:456216"/>
        <dbReference type="EC" id="5.6.2.4"/>
    </reaction>
</comment>
<evidence type="ECO:0000256" key="9">
    <source>
        <dbReference type="ARBA" id="ARBA00023204"/>
    </source>
</evidence>
<evidence type="ECO:0000256" key="11">
    <source>
        <dbReference type="ARBA" id="ARBA00034617"/>
    </source>
</evidence>
<dbReference type="EMBL" id="FOWQ01000002">
    <property type="protein sequence ID" value="SFO92558.1"/>
    <property type="molecule type" value="Genomic_DNA"/>
</dbReference>
<dbReference type="InterPro" id="IPR027417">
    <property type="entry name" value="P-loop_NTPase"/>
</dbReference>
<dbReference type="InterPro" id="IPR000212">
    <property type="entry name" value="DNA_helicase_UvrD/REP"/>
</dbReference>
<dbReference type="InterPro" id="IPR014017">
    <property type="entry name" value="DNA_helicase_UvrD-like_C"/>
</dbReference>
<keyword evidence="7 14" id="KW-0067">ATP-binding</keyword>
<dbReference type="STRING" id="1523247.SAMN05660464_1565"/>
<evidence type="ECO:0000256" key="4">
    <source>
        <dbReference type="ARBA" id="ARBA00022801"/>
    </source>
</evidence>
<name>A0A1I5L5S7_9ACTN</name>
<evidence type="ECO:0000259" key="16">
    <source>
        <dbReference type="PROSITE" id="PS51198"/>
    </source>
</evidence>
<dbReference type="RefSeq" id="WP_091108479.1">
    <property type="nucleotide sequence ID" value="NZ_FOWQ01000002.1"/>
</dbReference>
<keyword evidence="10" id="KW-0413">Isomerase</keyword>
<evidence type="ECO:0000256" key="14">
    <source>
        <dbReference type="PROSITE-ProRule" id="PRU00560"/>
    </source>
</evidence>